<reference evidence="2 3" key="1">
    <citation type="submission" date="2018-10" db="EMBL/GenBank/DDBJ databases">
        <title>A high-quality apple genome assembly.</title>
        <authorList>
            <person name="Hu J."/>
        </authorList>
    </citation>
    <scope>NUCLEOTIDE SEQUENCE [LARGE SCALE GENOMIC DNA]</scope>
    <source>
        <strain evidence="3">cv. HFTH1</strain>
        <tissue evidence="2">Young leaf</tissue>
    </source>
</reference>
<protein>
    <submittedName>
        <fullName evidence="2">Uncharacterized protein</fullName>
    </submittedName>
</protein>
<organism evidence="2 3">
    <name type="scientific">Malus domestica</name>
    <name type="common">Apple</name>
    <name type="synonym">Pyrus malus</name>
    <dbReference type="NCBI Taxonomy" id="3750"/>
    <lineage>
        <taxon>Eukaryota</taxon>
        <taxon>Viridiplantae</taxon>
        <taxon>Streptophyta</taxon>
        <taxon>Embryophyta</taxon>
        <taxon>Tracheophyta</taxon>
        <taxon>Spermatophyta</taxon>
        <taxon>Magnoliopsida</taxon>
        <taxon>eudicotyledons</taxon>
        <taxon>Gunneridae</taxon>
        <taxon>Pentapetalae</taxon>
        <taxon>rosids</taxon>
        <taxon>fabids</taxon>
        <taxon>Rosales</taxon>
        <taxon>Rosaceae</taxon>
        <taxon>Amygdaloideae</taxon>
        <taxon>Maleae</taxon>
        <taxon>Malus</taxon>
    </lineage>
</organism>
<comment type="caution">
    <text evidence="2">The sequence shown here is derived from an EMBL/GenBank/DDBJ whole genome shotgun (WGS) entry which is preliminary data.</text>
</comment>
<gene>
    <name evidence="2" type="ORF">DVH24_017333</name>
</gene>
<dbReference type="Proteomes" id="UP000290289">
    <property type="component" value="Chromosome 10"/>
</dbReference>
<feature type="region of interest" description="Disordered" evidence="1">
    <location>
        <begin position="66"/>
        <end position="93"/>
    </location>
</feature>
<name>A0A498ISP4_MALDO</name>
<feature type="compositionally biased region" description="Low complexity" evidence="1">
    <location>
        <begin position="79"/>
        <end position="93"/>
    </location>
</feature>
<proteinExistence type="predicted"/>
<feature type="region of interest" description="Disordered" evidence="1">
    <location>
        <begin position="1"/>
        <end position="42"/>
    </location>
</feature>
<evidence type="ECO:0000313" key="2">
    <source>
        <dbReference type="EMBL" id="RXH86280.1"/>
    </source>
</evidence>
<dbReference type="AlphaFoldDB" id="A0A498ISP4"/>
<evidence type="ECO:0000313" key="3">
    <source>
        <dbReference type="Proteomes" id="UP000290289"/>
    </source>
</evidence>
<evidence type="ECO:0000256" key="1">
    <source>
        <dbReference type="SAM" id="MobiDB-lite"/>
    </source>
</evidence>
<keyword evidence="3" id="KW-1185">Reference proteome</keyword>
<accession>A0A498ISP4</accession>
<sequence>MSELIRSRKAVTTAPHSIPPPPTTAATAPTEMDPRPTNSLDLIGPRVFQVPASSASSVVLPASARCGHLHPHTPDMTLSSTSDASRSQSSKVK</sequence>
<dbReference type="EMBL" id="RDQH01000336">
    <property type="protein sequence ID" value="RXH86280.1"/>
    <property type="molecule type" value="Genomic_DNA"/>
</dbReference>